<dbReference type="GO" id="GO:0055085">
    <property type="term" value="P:transmembrane transport"/>
    <property type="evidence" value="ECO:0007669"/>
    <property type="project" value="InterPro"/>
</dbReference>
<evidence type="ECO:0000256" key="3">
    <source>
        <dbReference type="ARBA" id="ARBA00022475"/>
    </source>
</evidence>
<protein>
    <submittedName>
        <fullName evidence="9">ABC transporter</fullName>
    </submittedName>
</protein>
<evidence type="ECO:0000256" key="5">
    <source>
        <dbReference type="ARBA" id="ARBA00022989"/>
    </source>
</evidence>
<feature type="transmembrane region" description="Helical" evidence="7">
    <location>
        <begin position="178"/>
        <end position="197"/>
    </location>
</feature>
<feature type="domain" description="ABC transmembrane type-1" evidence="8">
    <location>
        <begin position="56"/>
        <end position="236"/>
    </location>
</feature>
<keyword evidence="4 7" id="KW-0812">Transmembrane</keyword>
<dbReference type="GO" id="GO:0005886">
    <property type="term" value="C:plasma membrane"/>
    <property type="evidence" value="ECO:0007669"/>
    <property type="project" value="UniProtKB-SubCell"/>
</dbReference>
<dbReference type="InterPro" id="IPR000515">
    <property type="entry name" value="MetI-like"/>
</dbReference>
<feature type="transmembrane region" description="Helical" evidence="7">
    <location>
        <begin position="122"/>
        <end position="142"/>
    </location>
</feature>
<keyword evidence="10" id="KW-1185">Reference proteome</keyword>
<evidence type="ECO:0000256" key="1">
    <source>
        <dbReference type="ARBA" id="ARBA00004651"/>
    </source>
</evidence>
<evidence type="ECO:0000256" key="2">
    <source>
        <dbReference type="ARBA" id="ARBA00022448"/>
    </source>
</evidence>
<keyword evidence="3" id="KW-1003">Cell membrane</keyword>
<reference evidence="9 10" key="4">
    <citation type="journal article" date="2009" name="Appl. Environ. Microbiol.">
        <title>Comparative genome-wide transcriptional profiling of Azorhizobium caulinodans ORS571 grown under free-living and symbiotic conditions.</title>
        <authorList>
            <person name="Tsukada S."/>
            <person name="Aono T."/>
            <person name="Akiba N."/>
            <person name="Lee KB."/>
            <person name="Liu CT."/>
            <person name="Toyazaki H."/>
            <person name="Oyaizu H."/>
        </authorList>
    </citation>
    <scope>NUCLEOTIDE SEQUENCE [LARGE SCALE GENOMIC DNA]</scope>
    <source>
        <strain evidence="10">ATCC 43989 / DSM 5975 / JCM 20966 / LMG 6465 / NBRC 14845 / NCIMB 13405 / ORS 571</strain>
    </source>
</reference>
<dbReference type="KEGG" id="azc:AZC_2469"/>
<reference evidence="9 10" key="5">
    <citation type="journal article" date="2010" name="Appl. Environ. Microbiol.">
        <title>phrR-like gene praR of Azorhizobium caulinodans ORS571 is essential for symbiosis with Sesbania rostrata and is involved in expression of reb genes.</title>
        <authorList>
            <person name="Akiba N."/>
            <person name="Aono T."/>
            <person name="Toyazaki H."/>
            <person name="Sato S."/>
            <person name="Oyaizu H."/>
        </authorList>
    </citation>
    <scope>NUCLEOTIDE SEQUENCE [LARGE SCALE GENOMIC DNA]</scope>
    <source>
        <strain evidence="10">ATCC 43989 / DSM 5975 / JCM 20966 / LMG 6465 / NBRC 14845 / NCIMB 13405 / ORS 571</strain>
    </source>
</reference>
<dbReference type="STRING" id="438753.AZC_2469"/>
<evidence type="ECO:0000259" key="8">
    <source>
        <dbReference type="PROSITE" id="PS50928"/>
    </source>
</evidence>
<name>A8IA64_AZOC5</name>
<keyword evidence="2 7" id="KW-0813">Transport</keyword>
<keyword evidence="6 7" id="KW-0472">Membrane</keyword>
<proteinExistence type="inferred from homology"/>
<evidence type="ECO:0000313" key="9">
    <source>
        <dbReference type="EMBL" id="BAF88467.1"/>
    </source>
</evidence>
<dbReference type="eggNOG" id="COG0600">
    <property type="taxonomic scope" value="Bacteria"/>
</dbReference>
<dbReference type="CDD" id="cd06261">
    <property type="entry name" value="TM_PBP2"/>
    <property type="match status" value="1"/>
</dbReference>
<sequence length="246" mass="26054">MIAMRHVLGPLLVILAGLVAWEALHLGVANSSLPSPLETLRQMGVLLGDPTFWKQAGQTFYAFAVAVVLSTAAGITLGVLLGMKRLAGEVAEPILVNLYSLPKVTLYPLVLLIFGLGISARIAFGIMHGLIPLTLFTMNAILQLKPVYRRSAAVMGLTSWQTAVSVILPAILPQVITGARLGVSLCLLGVLIGEMFASRNGLGYMVTHAMERGDMPTVLAVALLIAIVALVANGLLLALDRSRRPS</sequence>
<accession>A8IA64</accession>
<feature type="transmembrane region" description="Helical" evidence="7">
    <location>
        <begin position="60"/>
        <end position="82"/>
    </location>
</feature>
<dbReference type="PROSITE" id="PS50928">
    <property type="entry name" value="ABC_TM1"/>
    <property type="match status" value="1"/>
</dbReference>
<dbReference type="HOGENOM" id="CLU_046113_2_2_5"/>
<dbReference type="InterPro" id="IPR035906">
    <property type="entry name" value="MetI-like_sf"/>
</dbReference>
<comment type="similarity">
    <text evidence="7">Belongs to the binding-protein-dependent transport system permease family.</text>
</comment>
<dbReference type="Pfam" id="PF00528">
    <property type="entry name" value="BPD_transp_1"/>
    <property type="match status" value="1"/>
</dbReference>
<reference evidence="9 10" key="3">
    <citation type="journal article" date="2008" name="BMC Genomics">
        <title>The genome of the versatile nitrogen fixer Azorhizobium caulinodans ORS571.</title>
        <authorList>
            <person name="Lee KB."/>
            <person name="Backer P.D."/>
            <person name="Aono T."/>
            <person name="Liu CT."/>
            <person name="Suzuki S."/>
            <person name="Suzuki T."/>
            <person name="Kaneko T."/>
            <person name="Yamada M."/>
            <person name="Tabata S."/>
            <person name="Kupfer D.M."/>
            <person name="Najar F.Z."/>
            <person name="Wiley G.B."/>
            <person name="Roe B."/>
            <person name="Binnewies T.T."/>
            <person name="Ussery D.W."/>
            <person name="D'Haeze W."/>
            <person name="Herder J.D."/>
            <person name="Gevers D."/>
            <person name="Vereecke D."/>
            <person name="Holsters M."/>
            <person name="Oyaizu H."/>
        </authorList>
    </citation>
    <scope>NUCLEOTIDE SEQUENCE [LARGE SCALE GENOMIC DNA]</scope>
    <source>
        <strain evidence="10">ATCC 43989 / DSM 5975 / JCM 20966 / LMG 6465 / NBRC 14845 / NCIMB 13405 / ORS 571</strain>
    </source>
</reference>
<keyword evidence="5 7" id="KW-1133">Transmembrane helix</keyword>
<comment type="subcellular location">
    <subcellularLocation>
        <location evidence="1 7">Cell membrane</location>
        <topology evidence="1 7">Multi-pass membrane protein</topology>
    </subcellularLocation>
</comment>
<evidence type="ECO:0000256" key="4">
    <source>
        <dbReference type="ARBA" id="ARBA00022692"/>
    </source>
</evidence>
<dbReference type="PANTHER" id="PTHR30151:SF0">
    <property type="entry name" value="ABC TRANSPORTER PERMEASE PROTEIN MJ0413-RELATED"/>
    <property type="match status" value="1"/>
</dbReference>
<evidence type="ECO:0000256" key="6">
    <source>
        <dbReference type="ARBA" id="ARBA00023136"/>
    </source>
</evidence>
<dbReference type="AlphaFoldDB" id="A8IA64"/>
<dbReference type="EMBL" id="AP009384">
    <property type="protein sequence ID" value="BAF88467.1"/>
    <property type="molecule type" value="Genomic_DNA"/>
</dbReference>
<reference evidence="9 10" key="1">
    <citation type="journal article" date="2007" name="Appl. Environ. Microbiol.">
        <title>Rhizobial factors required for stem nodule maturation and maintenance in Sesbania rostrata-Azorhizobium caulinodans ORS571 symbiosis.</title>
        <authorList>
            <person name="Suzuki S."/>
            <person name="Aono T."/>
            <person name="Lee KB."/>
            <person name="Suzuki T."/>
            <person name="Liu CT."/>
            <person name="Miwa H."/>
            <person name="Wakao S."/>
            <person name="Iki T."/>
            <person name="Oyaizu H."/>
        </authorList>
    </citation>
    <scope>NUCLEOTIDE SEQUENCE [LARGE SCALE GENOMIC DNA]</scope>
    <source>
        <strain evidence="10">ATCC 43989 / DSM 5975 / JCM 20966 / LMG 6465 / NBRC 14845 / NCIMB 13405 / ORS 571</strain>
    </source>
</reference>
<dbReference type="SUPFAM" id="SSF161098">
    <property type="entry name" value="MetI-like"/>
    <property type="match status" value="1"/>
</dbReference>
<dbReference type="PANTHER" id="PTHR30151">
    <property type="entry name" value="ALKANE SULFONATE ABC TRANSPORTER-RELATED, MEMBRANE SUBUNIT"/>
    <property type="match status" value="1"/>
</dbReference>
<evidence type="ECO:0000313" key="10">
    <source>
        <dbReference type="Proteomes" id="UP000000270"/>
    </source>
</evidence>
<evidence type="ECO:0000256" key="7">
    <source>
        <dbReference type="RuleBase" id="RU363032"/>
    </source>
</evidence>
<reference evidence="10" key="2">
    <citation type="submission" date="2007-04" db="EMBL/GenBank/DDBJ databases">
        <title>Complete genome sequence of the nitrogen-fixing bacterium Azorhizobium caulinodans ORS571.</title>
        <authorList>
            <person name="Lee K.B."/>
            <person name="Backer P.D."/>
            <person name="Aono T."/>
            <person name="Liu C.T."/>
            <person name="Suzuki S."/>
            <person name="Suzuki T."/>
            <person name="Kaneko T."/>
            <person name="Yamada M."/>
            <person name="Tabata S."/>
            <person name="Kupfer D.M."/>
            <person name="Najar F.Z."/>
            <person name="Wiley G.B."/>
            <person name="Roe B."/>
            <person name="Binnewies T."/>
            <person name="Ussery D."/>
            <person name="Vereecke D."/>
            <person name="Gevers D."/>
            <person name="Holsters M."/>
            <person name="Oyaizu H."/>
        </authorList>
    </citation>
    <scope>NUCLEOTIDE SEQUENCE [LARGE SCALE GENOMIC DNA]</scope>
    <source>
        <strain evidence="10">ATCC 43989 / DSM 5975 / JCM 20966 / LMG 6465 / NBRC 14845 / NCIMB 13405 / ORS 571</strain>
    </source>
</reference>
<feature type="transmembrane region" description="Helical" evidence="7">
    <location>
        <begin position="94"/>
        <end position="116"/>
    </location>
</feature>
<gene>
    <name evidence="9" type="ordered locus">AZC_2469</name>
</gene>
<feature type="transmembrane region" description="Helical" evidence="7">
    <location>
        <begin position="218"/>
        <end position="239"/>
    </location>
</feature>
<organism evidence="9 10">
    <name type="scientific">Azorhizobium caulinodans (strain ATCC 43989 / DSM 5975 / JCM 20966 / LMG 6465 / NBRC 14845 / NCIMB 13405 / ORS 571)</name>
    <dbReference type="NCBI Taxonomy" id="438753"/>
    <lineage>
        <taxon>Bacteria</taxon>
        <taxon>Pseudomonadati</taxon>
        <taxon>Pseudomonadota</taxon>
        <taxon>Alphaproteobacteria</taxon>
        <taxon>Hyphomicrobiales</taxon>
        <taxon>Xanthobacteraceae</taxon>
        <taxon>Azorhizobium</taxon>
    </lineage>
</organism>
<reference evidence="9 10" key="6">
    <citation type="journal article" date="2011" name="Appl. Environ. Microbiol.">
        <title>Involvement of the azorhizobial chromosome partition gene (parA) in the onset of bacteroid differentiation during Sesbania rostrata stem nodule development.</title>
        <authorList>
            <person name="Liu CT."/>
            <person name="Lee KB."/>
            <person name="Wang YS."/>
            <person name="Peng MH."/>
            <person name="Lee KT."/>
            <person name="Suzuki S."/>
            <person name="Suzuki T."/>
            <person name="Oyaizu H."/>
        </authorList>
    </citation>
    <scope>NUCLEOTIDE SEQUENCE [LARGE SCALE GENOMIC DNA]</scope>
    <source>
        <strain evidence="10">ATCC 43989 / DSM 5975 / JCM 20966 / LMG 6465 / NBRC 14845 / NCIMB 13405 / ORS 571</strain>
    </source>
</reference>
<dbReference type="Gene3D" id="1.10.3720.10">
    <property type="entry name" value="MetI-like"/>
    <property type="match status" value="1"/>
</dbReference>
<dbReference type="Proteomes" id="UP000000270">
    <property type="component" value="Chromosome"/>
</dbReference>